<feature type="repeat" description="TPR" evidence="1">
    <location>
        <begin position="110"/>
        <end position="143"/>
    </location>
</feature>
<evidence type="ECO:0000313" key="4">
    <source>
        <dbReference type="Proteomes" id="UP001240697"/>
    </source>
</evidence>
<dbReference type="InterPro" id="IPR032710">
    <property type="entry name" value="NTF2-like_dom_sf"/>
</dbReference>
<evidence type="ECO:0000313" key="3">
    <source>
        <dbReference type="EMBL" id="WHS65292.1"/>
    </source>
</evidence>
<accession>A0ABY8SQE2</accession>
<dbReference type="RefSeq" id="WP_283486393.1">
    <property type="nucleotide sequence ID" value="NZ_CP125947.1"/>
</dbReference>
<dbReference type="Gene3D" id="1.25.40.10">
    <property type="entry name" value="Tetratricopeptide repeat domain"/>
    <property type="match status" value="1"/>
</dbReference>
<evidence type="ECO:0000259" key="2">
    <source>
        <dbReference type="Pfam" id="PF24125"/>
    </source>
</evidence>
<dbReference type="EMBL" id="CP125947">
    <property type="protein sequence ID" value="WHS65292.1"/>
    <property type="molecule type" value="Genomic_DNA"/>
</dbReference>
<dbReference type="PROSITE" id="PS50005">
    <property type="entry name" value="TPR"/>
    <property type="match status" value="1"/>
</dbReference>
<dbReference type="InterPro" id="IPR011990">
    <property type="entry name" value="TPR-like_helical_dom_sf"/>
</dbReference>
<feature type="domain" description="Cds6 C-terminal" evidence="2">
    <location>
        <begin position="327"/>
        <end position="430"/>
    </location>
</feature>
<gene>
    <name evidence="3" type="ORF">QMY55_22905</name>
</gene>
<sequence length="432" mass="45420">MPIASRVLPCLSGHAYSLFARPLAAVIIGWGATVHGGAALASQESINAVAKLLEQGKATQAARQAESYLKQNPSDVQMRFLQGVIAAQLKQNQQAIKIFIALTKEYPNLPEPYNNLAVLYAAEGQERKASEVLEQAIRTNPSYATAHENLGDLYAGMASAAYSKALQLDDKRKAIQPKLALITQILPKHEEGSKPAVADSAVVAATSKTVAAPAASANAAAVSSSAKAVPGLKSATVSAAVTAAKEIKASDVKTVGIKTADAKATVPQEPVAAPAPAKTVEVRMPEPKPAAAVKSAAAAVVADAPERNTMKEKTAEVAAKDAAVAEVKSAVKAWAAAWQSQDVDRYLNAYSGDFKPADGSSLAKWKETRRERIVGKSGISVTLHDLQVSVDGDKATARFRQSYVAGALNTRMKKTLKLQREKGLWHITSEGA</sequence>
<proteinExistence type="predicted"/>
<dbReference type="Gene3D" id="3.10.450.50">
    <property type="match status" value="1"/>
</dbReference>
<keyword evidence="4" id="KW-1185">Reference proteome</keyword>
<dbReference type="SUPFAM" id="SSF48452">
    <property type="entry name" value="TPR-like"/>
    <property type="match status" value="1"/>
</dbReference>
<dbReference type="InterPro" id="IPR019734">
    <property type="entry name" value="TPR_rpt"/>
</dbReference>
<organism evidence="3 4">
    <name type="scientific">Comamonas resistens</name>
    <dbReference type="NCBI Taxonomy" id="3046670"/>
    <lineage>
        <taxon>Bacteria</taxon>
        <taxon>Pseudomonadati</taxon>
        <taxon>Pseudomonadota</taxon>
        <taxon>Betaproteobacteria</taxon>
        <taxon>Burkholderiales</taxon>
        <taxon>Comamonadaceae</taxon>
        <taxon>Comamonas</taxon>
    </lineage>
</organism>
<dbReference type="Pfam" id="PF24125">
    <property type="entry name" value="Cds6_C"/>
    <property type="match status" value="1"/>
</dbReference>
<dbReference type="SUPFAM" id="SSF54427">
    <property type="entry name" value="NTF2-like"/>
    <property type="match status" value="1"/>
</dbReference>
<evidence type="ECO:0000256" key="1">
    <source>
        <dbReference type="PROSITE-ProRule" id="PRU00339"/>
    </source>
</evidence>
<reference evidence="3 4" key="1">
    <citation type="submission" date="2023-05" db="EMBL/GenBank/DDBJ databases">
        <authorList>
            <person name="Yin Y."/>
            <person name="Lu Z."/>
        </authorList>
    </citation>
    <scope>NUCLEOTIDE SEQUENCE [LARGE SCALE GENOMIC DNA]</scope>
    <source>
        <strain evidence="3 4">ZM22</strain>
    </source>
</reference>
<protein>
    <submittedName>
        <fullName evidence="3">Tetratricopeptide repeat protein</fullName>
    </submittedName>
</protein>
<name>A0ABY8SQE2_9BURK</name>
<dbReference type="PANTHER" id="PTHR12558:SF13">
    <property type="entry name" value="CELL DIVISION CYCLE PROTEIN 27 HOMOLOG"/>
    <property type="match status" value="1"/>
</dbReference>
<dbReference type="PANTHER" id="PTHR12558">
    <property type="entry name" value="CELL DIVISION CYCLE 16,23,27"/>
    <property type="match status" value="1"/>
</dbReference>
<dbReference type="Pfam" id="PF13414">
    <property type="entry name" value="TPR_11"/>
    <property type="match status" value="1"/>
</dbReference>
<dbReference type="Pfam" id="PF13432">
    <property type="entry name" value="TPR_16"/>
    <property type="match status" value="1"/>
</dbReference>
<dbReference type="SMART" id="SM00028">
    <property type="entry name" value="TPR"/>
    <property type="match status" value="3"/>
</dbReference>
<dbReference type="InterPro" id="IPR056203">
    <property type="entry name" value="Cds6_C"/>
</dbReference>
<keyword evidence="1" id="KW-0802">TPR repeat</keyword>
<dbReference type="Proteomes" id="UP001240697">
    <property type="component" value="Chromosome"/>
</dbReference>